<name>A0A9N9NJR8_9GLOM</name>
<gene>
    <name evidence="1" type="ORF">RFULGI_LOCUS12808</name>
</gene>
<keyword evidence="2" id="KW-1185">Reference proteome</keyword>
<dbReference type="AlphaFoldDB" id="A0A9N9NJR8"/>
<dbReference type="OrthoDB" id="2435544at2759"/>
<feature type="non-terminal residue" evidence="1">
    <location>
        <position position="62"/>
    </location>
</feature>
<comment type="caution">
    <text evidence="1">The sequence shown here is derived from an EMBL/GenBank/DDBJ whole genome shotgun (WGS) entry which is preliminary data.</text>
</comment>
<evidence type="ECO:0000313" key="2">
    <source>
        <dbReference type="Proteomes" id="UP000789396"/>
    </source>
</evidence>
<dbReference type="Proteomes" id="UP000789396">
    <property type="component" value="Unassembled WGS sequence"/>
</dbReference>
<sequence>MFLLGMLHAMARLNKTLCGKEKQYLTVKYTFDASEICEKAFQTIYSLSNKKWENIHQNYCTN</sequence>
<reference evidence="1" key="1">
    <citation type="submission" date="2021-06" db="EMBL/GenBank/DDBJ databases">
        <authorList>
            <person name="Kallberg Y."/>
            <person name="Tangrot J."/>
            <person name="Rosling A."/>
        </authorList>
    </citation>
    <scope>NUCLEOTIDE SEQUENCE</scope>
    <source>
        <strain evidence="1">IN212</strain>
    </source>
</reference>
<protein>
    <submittedName>
        <fullName evidence="1">17946_t:CDS:1</fullName>
    </submittedName>
</protein>
<organism evidence="1 2">
    <name type="scientific">Racocetra fulgida</name>
    <dbReference type="NCBI Taxonomy" id="60492"/>
    <lineage>
        <taxon>Eukaryota</taxon>
        <taxon>Fungi</taxon>
        <taxon>Fungi incertae sedis</taxon>
        <taxon>Mucoromycota</taxon>
        <taxon>Glomeromycotina</taxon>
        <taxon>Glomeromycetes</taxon>
        <taxon>Diversisporales</taxon>
        <taxon>Gigasporaceae</taxon>
        <taxon>Racocetra</taxon>
    </lineage>
</organism>
<proteinExistence type="predicted"/>
<evidence type="ECO:0000313" key="1">
    <source>
        <dbReference type="EMBL" id="CAG8740286.1"/>
    </source>
</evidence>
<accession>A0A9N9NJR8</accession>
<dbReference type="EMBL" id="CAJVPZ010031826">
    <property type="protein sequence ID" value="CAG8740286.1"/>
    <property type="molecule type" value="Genomic_DNA"/>
</dbReference>